<comment type="subcellular location">
    <subcellularLocation>
        <location evidence="8">Cytoplasm</location>
    </subcellularLocation>
</comment>
<comment type="similarity">
    <text evidence="8">Belongs to the MobA family.</text>
</comment>
<dbReference type="InterPro" id="IPR029044">
    <property type="entry name" value="Nucleotide-diphossugar_trans"/>
</dbReference>
<feature type="binding site" evidence="8">
    <location>
        <position position="30"/>
    </location>
    <ligand>
        <name>GTP</name>
        <dbReference type="ChEBI" id="CHEBI:37565"/>
    </ligand>
</feature>
<feature type="binding site" evidence="8">
    <location>
        <position position="106"/>
    </location>
    <ligand>
        <name>GTP</name>
        <dbReference type="ChEBI" id="CHEBI:37565"/>
    </ligand>
</feature>
<dbReference type="SUPFAM" id="SSF53448">
    <property type="entry name" value="Nucleotide-diphospho-sugar transferases"/>
    <property type="match status" value="1"/>
</dbReference>
<accession>A0A1R4GYE8</accession>
<feature type="binding site" evidence="8">
    <location>
        <begin position="17"/>
        <end position="19"/>
    </location>
    <ligand>
        <name>GTP</name>
        <dbReference type="ChEBI" id="CHEBI:37565"/>
    </ligand>
</feature>
<dbReference type="RefSeq" id="WP_245807834.1">
    <property type="nucleotide sequence ID" value="NZ_FUKI01000001.1"/>
</dbReference>
<keyword evidence="10" id="KW-0548">Nucleotidyltransferase</keyword>
<comment type="subunit">
    <text evidence="8">Monomer.</text>
</comment>
<dbReference type="NCBIfam" id="TIGR02665">
    <property type="entry name" value="molyb_mobA"/>
    <property type="match status" value="1"/>
</dbReference>
<evidence type="ECO:0000313" key="11">
    <source>
        <dbReference type="Proteomes" id="UP000195667"/>
    </source>
</evidence>
<dbReference type="CDD" id="cd02503">
    <property type="entry name" value="MobA"/>
    <property type="match status" value="1"/>
</dbReference>
<keyword evidence="6 8" id="KW-0342">GTP-binding</keyword>
<proteinExistence type="inferred from homology"/>
<keyword evidence="4 8" id="KW-0547">Nucleotide-binding</keyword>
<gene>
    <name evidence="8 10" type="primary">mobA</name>
    <name evidence="10" type="ORF">CRENPOLYSF1_10034</name>
</gene>
<dbReference type="PANTHER" id="PTHR19136">
    <property type="entry name" value="MOLYBDENUM COFACTOR GUANYLYLTRANSFERASE"/>
    <property type="match status" value="1"/>
</dbReference>
<keyword evidence="5 8" id="KW-0460">Magnesium</keyword>
<evidence type="ECO:0000259" key="9">
    <source>
        <dbReference type="Pfam" id="PF12804"/>
    </source>
</evidence>
<keyword evidence="7 8" id="KW-0501">Molybdenum cofactor biosynthesis</keyword>
<dbReference type="HAMAP" id="MF_00316">
    <property type="entry name" value="MobA"/>
    <property type="match status" value="1"/>
</dbReference>
<dbReference type="InterPro" id="IPR025877">
    <property type="entry name" value="MobA-like_NTP_Trfase"/>
</dbReference>
<dbReference type="GO" id="GO:0061603">
    <property type="term" value="F:molybdenum cofactor guanylyltransferase activity"/>
    <property type="evidence" value="ECO:0007669"/>
    <property type="project" value="UniProtKB-EC"/>
</dbReference>
<comment type="domain">
    <text evidence="8">The N-terminal domain determines nucleotide recognition and specific binding, while the C-terminal domain determines the specific binding to the target protein.</text>
</comment>
<feature type="domain" description="MobA-like NTP transferase" evidence="9">
    <location>
        <begin position="14"/>
        <end position="171"/>
    </location>
</feature>
<dbReference type="EC" id="2.7.7.77" evidence="8"/>
<dbReference type="EMBL" id="FUKI01000001">
    <property type="protein sequence ID" value="SJM89024.1"/>
    <property type="molecule type" value="Genomic_DNA"/>
</dbReference>
<dbReference type="GO" id="GO:1902758">
    <property type="term" value="P:bis(molybdopterin guanine dinucleotide)molybdenum biosynthetic process"/>
    <property type="evidence" value="ECO:0007669"/>
    <property type="project" value="TreeGrafter"/>
</dbReference>
<comment type="catalytic activity">
    <reaction evidence="8">
        <text>Mo-molybdopterin + GTP + H(+) = Mo-molybdopterin guanine dinucleotide + diphosphate</text>
        <dbReference type="Rhea" id="RHEA:34243"/>
        <dbReference type="ChEBI" id="CHEBI:15378"/>
        <dbReference type="ChEBI" id="CHEBI:33019"/>
        <dbReference type="ChEBI" id="CHEBI:37565"/>
        <dbReference type="ChEBI" id="CHEBI:71302"/>
        <dbReference type="ChEBI" id="CHEBI:71310"/>
        <dbReference type="EC" id="2.7.7.77"/>
    </reaction>
</comment>
<organism evidence="10 11">
    <name type="scientific">Crenothrix polyspora</name>
    <dbReference type="NCBI Taxonomy" id="360316"/>
    <lineage>
        <taxon>Bacteria</taxon>
        <taxon>Pseudomonadati</taxon>
        <taxon>Pseudomonadota</taxon>
        <taxon>Gammaproteobacteria</taxon>
        <taxon>Methylococcales</taxon>
        <taxon>Crenotrichaceae</taxon>
        <taxon>Crenothrix</taxon>
    </lineage>
</organism>
<keyword evidence="1 8" id="KW-0963">Cytoplasm</keyword>
<dbReference type="GO" id="GO:0005525">
    <property type="term" value="F:GTP binding"/>
    <property type="evidence" value="ECO:0007669"/>
    <property type="project" value="UniProtKB-UniRule"/>
</dbReference>
<evidence type="ECO:0000256" key="2">
    <source>
        <dbReference type="ARBA" id="ARBA00022679"/>
    </source>
</evidence>
<feature type="binding site" evidence="8">
    <location>
        <position position="76"/>
    </location>
    <ligand>
        <name>GTP</name>
        <dbReference type="ChEBI" id="CHEBI:37565"/>
    </ligand>
</feature>
<comment type="function">
    <text evidence="8">Transfers a GMP moiety from GTP to Mo-molybdopterin (Mo-MPT) cofactor (Moco or molybdenum cofactor) to form Mo-molybdopterin guanine dinucleotide (Mo-MGD) cofactor.</text>
</comment>
<dbReference type="Gene3D" id="3.90.550.10">
    <property type="entry name" value="Spore Coat Polysaccharide Biosynthesis Protein SpsA, Chain A"/>
    <property type="match status" value="1"/>
</dbReference>
<dbReference type="GO" id="GO:0005737">
    <property type="term" value="C:cytoplasm"/>
    <property type="evidence" value="ECO:0007669"/>
    <property type="project" value="UniProtKB-SubCell"/>
</dbReference>
<feature type="binding site" evidence="8">
    <location>
        <position position="58"/>
    </location>
    <ligand>
        <name>GTP</name>
        <dbReference type="ChEBI" id="CHEBI:37565"/>
    </ligand>
</feature>
<dbReference type="InterPro" id="IPR013482">
    <property type="entry name" value="Molybde_CF_guanTrfase"/>
</dbReference>
<dbReference type="Proteomes" id="UP000195667">
    <property type="component" value="Unassembled WGS sequence"/>
</dbReference>
<protein>
    <recommendedName>
        <fullName evidence="8">Molybdenum cofactor guanylyltransferase</fullName>
        <shortName evidence="8">MoCo guanylyltransferase</shortName>
        <ecNumber evidence="8">2.7.7.77</ecNumber>
    </recommendedName>
    <alternativeName>
        <fullName evidence="8">GTP:molybdopterin guanylyltransferase</fullName>
    </alternativeName>
    <alternativeName>
        <fullName evidence="8">Mo-MPT guanylyltransferase</fullName>
    </alternativeName>
    <alternativeName>
        <fullName evidence="8">Molybdopterin guanylyltransferase</fullName>
    </alternativeName>
    <alternativeName>
        <fullName evidence="8">Molybdopterin-guanine dinucleotide synthase</fullName>
        <shortName evidence="8">MGD synthase</shortName>
    </alternativeName>
</protein>
<comment type="cofactor">
    <cofactor evidence="8">
        <name>Mg(2+)</name>
        <dbReference type="ChEBI" id="CHEBI:18420"/>
    </cofactor>
</comment>
<evidence type="ECO:0000256" key="3">
    <source>
        <dbReference type="ARBA" id="ARBA00022723"/>
    </source>
</evidence>
<keyword evidence="11" id="KW-1185">Reference proteome</keyword>
<evidence type="ECO:0000256" key="1">
    <source>
        <dbReference type="ARBA" id="ARBA00022490"/>
    </source>
</evidence>
<dbReference type="PANTHER" id="PTHR19136:SF81">
    <property type="entry name" value="MOLYBDENUM COFACTOR GUANYLYLTRANSFERASE"/>
    <property type="match status" value="1"/>
</dbReference>
<feature type="binding site" evidence="8">
    <location>
        <position position="106"/>
    </location>
    <ligand>
        <name>Mg(2+)</name>
        <dbReference type="ChEBI" id="CHEBI:18420"/>
    </ligand>
</feature>
<sequence length="207" mass="22693">MSSKSNHYQSKTAGVILAGGRATRMAYQDKGLVAYRDKALICYAIAALAPVVDQLIINANRNLNTYQHFGWPVVSDTTDSYDGPLAGVYAALLKTDADQLIVMPCDCPLIAANHVERLLQQQLSTQSILTVASDGTQLHPVFFAVRTGLRENLGEFLASGQRKVGDWLAQHSISRVDFSAEADIFTNLNTLNELAQLERAYSHIILK</sequence>
<evidence type="ECO:0000256" key="6">
    <source>
        <dbReference type="ARBA" id="ARBA00023134"/>
    </source>
</evidence>
<dbReference type="AlphaFoldDB" id="A0A1R4GYE8"/>
<dbReference type="Pfam" id="PF12804">
    <property type="entry name" value="NTP_transf_3"/>
    <property type="match status" value="1"/>
</dbReference>
<keyword evidence="3 8" id="KW-0479">Metal-binding</keyword>
<evidence type="ECO:0000256" key="5">
    <source>
        <dbReference type="ARBA" id="ARBA00022842"/>
    </source>
</evidence>
<dbReference type="GO" id="GO:0046872">
    <property type="term" value="F:metal ion binding"/>
    <property type="evidence" value="ECO:0007669"/>
    <property type="project" value="UniProtKB-KW"/>
</dbReference>
<reference evidence="11" key="1">
    <citation type="submission" date="2017-02" db="EMBL/GenBank/DDBJ databases">
        <authorList>
            <person name="Daims H."/>
        </authorList>
    </citation>
    <scope>NUCLEOTIDE SEQUENCE [LARGE SCALE GENOMIC DNA]</scope>
</reference>
<evidence type="ECO:0000256" key="8">
    <source>
        <dbReference type="HAMAP-Rule" id="MF_00316"/>
    </source>
</evidence>
<keyword evidence="2 8" id="KW-0808">Transferase</keyword>
<name>A0A1R4GYE8_9GAMM</name>
<evidence type="ECO:0000313" key="10">
    <source>
        <dbReference type="EMBL" id="SJM89024.1"/>
    </source>
</evidence>
<evidence type="ECO:0000256" key="7">
    <source>
        <dbReference type="ARBA" id="ARBA00023150"/>
    </source>
</evidence>
<evidence type="ECO:0000256" key="4">
    <source>
        <dbReference type="ARBA" id="ARBA00022741"/>
    </source>
</evidence>